<dbReference type="EMBL" id="LUXM01000040">
    <property type="protein sequence ID" value="KZU92184.1"/>
    <property type="molecule type" value="Genomic_DNA"/>
</dbReference>
<dbReference type="Proteomes" id="UP000076882">
    <property type="component" value="Unassembled WGS sequence"/>
</dbReference>
<reference evidence="1 2" key="1">
    <citation type="submission" date="2016-03" db="EMBL/GenBank/DDBJ databases">
        <title>Comparative genomics of 54 Lactobacillus plantarum strains reveals genomic uncoupling from niche constraints.</title>
        <authorList>
            <person name="Martino M.E."/>
        </authorList>
    </citation>
    <scope>NUCLEOTIDE SEQUENCE [LARGE SCALE GENOMIC DNA]</scope>
    <source>
        <strain evidence="1 2">19.1</strain>
    </source>
</reference>
<evidence type="ECO:0000313" key="1">
    <source>
        <dbReference type="EMBL" id="KZU92184.1"/>
    </source>
</evidence>
<proteinExistence type="predicted"/>
<sequence>MDSLISALSKLFTQAYEQGVADGRSQQTVDHKMIGRKDFDHEFGIKVDAFDKHYRDKQGFPKPEGDGKWYAPAVEKWLLNHQNVSN</sequence>
<comment type="caution">
    <text evidence="1">The sequence shown here is derived from an EMBL/GenBank/DDBJ whole genome shotgun (WGS) entry which is preliminary data.</text>
</comment>
<protein>
    <submittedName>
        <fullName evidence="1">Uncharacterized protein</fullName>
    </submittedName>
</protein>
<dbReference type="AlphaFoldDB" id="A0A165R6H5"/>
<accession>A0A165R6H5</accession>
<dbReference type="PATRIC" id="fig|1590.201.peg.3406"/>
<name>A0A165R6H5_LACPN</name>
<evidence type="ECO:0000313" key="2">
    <source>
        <dbReference type="Proteomes" id="UP000076882"/>
    </source>
</evidence>
<organism evidence="1 2">
    <name type="scientific">Lactiplantibacillus plantarum</name>
    <name type="common">Lactobacillus plantarum</name>
    <dbReference type="NCBI Taxonomy" id="1590"/>
    <lineage>
        <taxon>Bacteria</taxon>
        <taxon>Bacillati</taxon>
        <taxon>Bacillota</taxon>
        <taxon>Bacilli</taxon>
        <taxon>Lactobacillales</taxon>
        <taxon>Lactobacillaceae</taxon>
        <taxon>Lactiplantibacillus</taxon>
    </lineage>
</organism>
<gene>
    <name evidence="1" type="ORF">Lp19_3470</name>
</gene>